<name>A0A5J4U4V5_9EUKA</name>
<evidence type="ECO:0000313" key="2">
    <source>
        <dbReference type="Proteomes" id="UP000324800"/>
    </source>
</evidence>
<comment type="caution">
    <text evidence="1">The sequence shown here is derived from an EMBL/GenBank/DDBJ whole genome shotgun (WGS) entry which is preliminary data.</text>
</comment>
<reference evidence="1 2" key="1">
    <citation type="submission" date="2019-03" db="EMBL/GenBank/DDBJ databases">
        <title>Single cell metagenomics reveals metabolic interactions within the superorganism composed of flagellate Streblomastix strix and complex community of Bacteroidetes bacteria on its surface.</title>
        <authorList>
            <person name="Treitli S.C."/>
            <person name="Kolisko M."/>
            <person name="Husnik F."/>
            <person name="Keeling P."/>
            <person name="Hampl V."/>
        </authorList>
    </citation>
    <scope>NUCLEOTIDE SEQUENCE [LARGE SCALE GENOMIC DNA]</scope>
    <source>
        <strain evidence="1">ST1C</strain>
    </source>
</reference>
<protein>
    <submittedName>
        <fullName evidence="1">Uncharacterized protein</fullName>
    </submittedName>
</protein>
<proteinExistence type="predicted"/>
<accession>A0A5J4U4V5</accession>
<organism evidence="1 2">
    <name type="scientific">Streblomastix strix</name>
    <dbReference type="NCBI Taxonomy" id="222440"/>
    <lineage>
        <taxon>Eukaryota</taxon>
        <taxon>Metamonada</taxon>
        <taxon>Preaxostyla</taxon>
        <taxon>Oxymonadida</taxon>
        <taxon>Streblomastigidae</taxon>
        <taxon>Streblomastix</taxon>
    </lineage>
</organism>
<evidence type="ECO:0000313" key="1">
    <source>
        <dbReference type="EMBL" id="KAA6365816.1"/>
    </source>
</evidence>
<dbReference type="EMBL" id="SNRW01020046">
    <property type="protein sequence ID" value="KAA6365816.1"/>
    <property type="molecule type" value="Genomic_DNA"/>
</dbReference>
<sequence>MQSQIRKWRSGFFSKYETIANASDTPPTGYGEGLMLVENRDYTTSSSNQNFKRMNISNSIVDLGGQSLYVVMTKLASWFRYGQLGEFVKGNYSDDAQAEINP</sequence>
<gene>
    <name evidence="1" type="ORF">EZS28_038657</name>
</gene>
<dbReference type="Proteomes" id="UP000324800">
    <property type="component" value="Unassembled WGS sequence"/>
</dbReference>
<dbReference type="AlphaFoldDB" id="A0A5J4U4V5"/>